<dbReference type="Proteomes" id="UP000053825">
    <property type="component" value="Unassembled WGS sequence"/>
</dbReference>
<accession>A0A0L7RFU3</accession>
<evidence type="ECO:0000256" key="1">
    <source>
        <dbReference type="SAM" id="MobiDB-lite"/>
    </source>
</evidence>
<protein>
    <submittedName>
        <fullName evidence="2">Uncharacterized protein</fullName>
    </submittedName>
</protein>
<name>A0A0L7RFU3_9HYME</name>
<feature type="region of interest" description="Disordered" evidence="1">
    <location>
        <begin position="1"/>
        <end position="23"/>
    </location>
</feature>
<proteinExistence type="predicted"/>
<dbReference type="AlphaFoldDB" id="A0A0L7RFU3"/>
<gene>
    <name evidence="2" type="ORF">WH47_05539</name>
</gene>
<organism evidence="2 3">
    <name type="scientific">Habropoda laboriosa</name>
    <dbReference type="NCBI Taxonomy" id="597456"/>
    <lineage>
        <taxon>Eukaryota</taxon>
        <taxon>Metazoa</taxon>
        <taxon>Ecdysozoa</taxon>
        <taxon>Arthropoda</taxon>
        <taxon>Hexapoda</taxon>
        <taxon>Insecta</taxon>
        <taxon>Pterygota</taxon>
        <taxon>Neoptera</taxon>
        <taxon>Endopterygota</taxon>
        <taxon>Hymenoptera</taxon>
        <taxon>Apocrita</taxon>
        <taxon>Aculeata</taxon>
        <taxon>Apoidea</taxon>
        <taxon>Anthophila</taxon>
        <taxon>Apidae</taxon>
        <taxon>Habropoda</taxon>
    </lineage>
</organism>
<evidence type="ECO:0000313" key="2">
    <source>
        <dbReference type="EMBL" id="KOC69596.1"/>
    </source>
</evidence>
<sequence length="248" mass="29185">MRAGTAVPGTCNQEEEAGASVAENETEEHYSCLKITVGVVSYRSTNTGQKLIAQARSGSLENWNKYWEEQEGRRYDLCGDRFGNLEHLTRDCRETERDIRMEDVASGRQDRKIVEWLEKLKKREWLRTPKRILKYKGREGRRYDLCGVRFGNLEHLTRDCRETERDIRMEDVASGRQDRKIVEWLEKLKKREWLRTPKRILKYKGGVTMLGQQGDDFMTRGFPVQQTVIFNLADRSAANMRHVEFLKY</sequence>
<keyword evidence="3" id="KW-1185">Reference proteome</keyword>
<reference evidence="2 3" key="1">
    <citation type="submission" date="2015-07" db="EMBL/GenBank/DDBJ databases">
        <title>The genome of Habropoda laboriosa.</title>
        <authorList>
            <person name="Pan H."/>
            <person name="Kapheim K."/>
        </authorList>
    </citation>
    <scope>NUCLEOTIDE SEQUENCE [LARGE SCALE GENOMIC DNA]</scope>
    <source>
        <strain evidence="2">0110345459</strain>
    </source>
</reference>
<evidence type="ECO:0000313" key="3">
    <source>
        <dbReference type="Proteomes" id="UP000053825"/>
    </source>
</evidence>
<dbReference type="EMBL" id="KQ414606">
    <property type="protein sequence ID" value="KOC69596.1"/>
    <property type="molecule type" value="Genomic_DNA"/>
</dbReference>